<proteinExistence type="predicted"/>
<dbReference type="KEGG" id="clw:CLAC_04295"/>
<keyword evidence="6" id="KW-1185">Reference proteome</keyword>
<dbReference type="RefSeq" id="WP_053411835.1">
    <property type="nucleotide sequence ID" value="NZ_CP006841.1"/>
</dbReference>
<gene>
    <name evidence="5" type="ORF">CLAC_04295</name>
</gene>
<dbReference type="Pfam" id="PF13490">
    <property type="entry name" value="zf-HC2"/>
    <property type="match status" value="1"/>
</dbReference>
<evidence type="ECO:0000256" key="2">
    <source>
        <dbReference type="ARBA" id="ARBA00023163"/>
    </source>
</evidence>
<evidence type="ECO:0000313" key="5">
    <source>
        <dbReference type="EMBL" id="ALA67051.1"/>
    </source>
</evidence>
<feature type="domain" description="Putative zinc-finger" evidence="4">
    <location>
        <begin position="19"/>
        <end position="48"/>
    </location>
</feature>
<keyword evidence="2" id="KW-0804">Transcription</keyword>
<dbReference type="AlphaFoldDB" id="A0A0K2GZZ0"/>
<dbReference type="InterPro" id="IPR027383">
    <property type="entry name" value="Znf_put"/>
</dbReference>
<reference evidence="5 6" key="1">
    <citation type="submission" date="2013-10" db="EMBL/GenBank/DDBJ databases">
        <title>Complete genome sequence of Corynebacterium lactis DSM 45799(T), isolated from raw cow milk.</title>
        <authorList>
            <person name="Ruckert C."/>
            <person name="Albersmeier A."/>
            <person name="Lipski A."/>
            <person name="Kalinowski J."/>
        </authorList>
    </citation>
    <scope>NUCLEOTIDE SEQUENCE [LARGE SCALE GENOMIC DNA]</scope>
    <source>
        <strain evidence="5 6">RW2-5</strain>
    </source>
</reference>
<name>A0A0K2GZZ0_9CORY</name>
<dbReference type="Gene3D" id="1.10.10.1320">
    <property type="entry name" value="Anti-sigma factor, zinc-finger domain"/>
    <property type="match status" value="1"/>
</dbReference>
<protein>
    <recommendedName>
        <fullName evidence="4">Putative zinc-finger domain-containing protein</fullName>
    </recommendedName>
</protein>
<dbReference type="STRING" id="1408189.CLAC_04295"/>
<evidence type="ECO:0000259" key="4">
    <source>
        <dbReference type="Pfam" id="PF13490"/>
    </source>
</evidence>
<sequence>MARPLHDDHFLSTEHLGTEAIAAFVDGELSATAERRAQAHLLACPECRREVARQRQAAKRLRDSEALHIPPELRARLAGMCDFADPRSETSGAASGSADTRDARGLAYRRPESLSAALEQIVRGIRKGGHRQ</sequence>
<dbReference type="InterPro" id="IPR041916">
    <property type="entry name" value="Anti_sigma_zinc_sf"/>
</dbReference>
<keyword evidence="1" id="KW-0805">Transcription regulation</keyword>
<feature type="compositionally biased region" description="Basic and acidic residues" evidence="3">
    <location>
        <begin position="99"/>
        <end position="109"/>
    </location>
</feature>
<evidence type="ECO:0000313" key="6">
    <source>
        <dbReference type="Proteomes" id="UP000058446"/>
    </source>
</evidence>
<feature type="compositionally biased region" description="Polar residues" evidence="3">
    <location>
        <begin position="89"/>
        <end position="98"/>
    </location>
</feature>
<accession>A0A0K2GZZ0</accession>
<evidence type="ECO:0000256" key="3">
    <source>
        <dbReference type="SAM" id="MobiDB-lite"/>
    </source>
</evidence>
<dbReference type="PATRIC" id="fig|1408189.4.peg.860"/>
<dbReference type="Proteomes" id="UP000058446">
    <property type="component" value="Chromosome"/>
</dbReference>
<organism evidence="5 6">
    <name type="scientific">Corynebacterium lactis RW2-5</name>
    <dbReference type="NCBI Taxonomy" id="1408189"/>
    <lineage>
        <taxon>Bacteria</taxon>
        <taxon>Bacillati</taxon>
        <taxon>Actinomycetota</taxon>
        <taxon>Actinomycetes</taxon>
        <taxon>Mycobacteriales</taxon>
        <taxon>Corynebacteriaceae</taxon>
        <taxon>Corynebacterium</taxon>
    </lineage>
</organism>
<evidence type="ECO:0000256" key="1">
    <source>
        <dbReference type="ARBA" id="ARBA00023015"/>
    </source>
</evidence>
<dbReference type="EMBL" id="CP006841">
    <property type="protein sequence ID" value="ALA67051.1"/>
    <property type="molecule type" value="Genomic_DNA"/>
</dbReference>
<feature type="region of interest" description="Disordered" evidence="3">
    <location>
        <begin position="85"/>
        <end position="109"/>
    </location>
</feature>